<organism evidence="3 4">
    <name type="scientific">Pelosinus propionicus DSM 13327</name>
    <dbReference type="NCBI Taxonomy" id="1123291"/>
    <lineage>
        <taxon>Bacteria</taxon>
        <taxon>Bacillati</taxon>
        <taxon>Bacillota</taxon>
        <taxon>Negativicutes</taxon>
        <taxon>Selenomonadales</taxon>
        <taxon>Sporomusaceae</taxon>
        <taxon>Pelosinus</taxon>
    </lineage>
</organism>
<feature type="transmembrane region" description="Helical" evidence="2">
    <location>
        <begin position="7"/>
        <end position="27"/>
    </location>
</feature>
<evidence type="ECO:0000256" key="2">
    <source>
        <dbReference type="SAM" id="Phobius"/>
    </source>
</evidence>
<dbReference type="OrthoDB" id="1684286at2"/>
<feature type="compositionally biased region" description="Polar residues" evidence="1">
    <location>
        <begin position="171"/>
        <end position="183"/>
    </location>
</feature>
<accession>A0A1I4GQP3</accession>
<keyword evidence="2" id="KW-0812">Transmembrane</keyword>
<keyword evidence="2" id="KW-0472">Membrane</keyword>
<dbReference type="AlphaFoldDB" id="A0A1I4GQP3"/>
<reference evidence="4" key="1">
    <citation type="submission" date="2016-10" db="EMBL/GenBank/DDBJ databases">
        <authorList>
            <person name="Varghese N."/>
            <person name="Submissions S."/>
        </authorList>
    </citation>
    <scope>NUCLEOTIDE SEQUENCE [LARGE SCALE GENOMIC DNA]</scope>
    <source>
        <strain evidence="4">DSM 13327</strain>
    </source>
</reference>
<gene>
    <name evidence="3" type="ORF">SAMN04490355_100162</name>
</gene>
<dbReference type="STRING" id="1123291.SAMN04490355_100162"/>
<keyword evidence="4" id="KW-1185">Reference proteome</keyword>
<keyword evidence="2" id="KW-1133">Transmembrane helix</keyword>
<feature type="region of interest" description="Disordered" evidence="1">
    <location>
        <begin position="171"/>
        <end position="199"/>
    </location>
</feature>
<feature type="compositionally biased region" description="Basic and acidic residues" evidence="1">
    <location>
        <begin position="187"/>
        <end position="199"/>
    </location>
</feature>
<evidence type="ECO:0000256" key="1">
    <source>
        <dbReference type="SAM" id="MobiDB-lite"/>
    </source>
</evidence>
<evidence type="ECO:0000313" key="4">
    <source>
        <dbReference type="Proteomes" id="UP000199520"/>
    </source>
</evidence>
<sequence>MFIKKSYLSSLMLLIVGISFALGFGYYKNAVAKEQAAATVAINGESIAATQSIVFDIADQGMPKKWLQPNQILIASYLIKNESKNPLAIQVEAVDFVKQVVLEVGSPDIKKPSAIYMGTVESGKTLRVKVKMDLADQHFSQTKQQIGVLQIVDIQTGALLGNTSVYAMNSSQSLDQDQKSVTPSTVHETHESHGSHEEK</sequence>
<protein>
    <submittedName>
        <fullName evidence="3">Uncharacterized protein</fullName>
    </submittedName>
</protein>
<name>A0A1I4GQP3_9FIRM</name>
<evidence type="ECO:0000313" key="3">
    <source>
        <dbReference type="EMBL" id="SFL31436.1"/>
    </source>
</evidence>
<proteinExistence type="predicted"/>
<dbReference type="RefSeq" id="WP_090931812.1">
    <property type="nucleotide sequence ID" value="NZ_FOTS01000001.1"/>
</dbReference>
<dbReference type="Proteomes" id="UP000199520">
    <property type="component" value="Unassembled WGS sequence"/>
</dbReference>
<dbReference type="EMBL" id="FOTS01000001">
    <property type="protein sequence ID" value="SFL31436.1"/>
    <property type="molecule type" value="Genomic_DNA"/>
</dbReference>